<proteinExistence type="predicted"/>
<feature type="compositionally biased region" description="Basic and acidic residues" evidence="1">
    <location>
        <begin position="639"/>
        <end position="654"/>
    </location>
</feature>
<feature type="compositionally biased region" description="Low complexity" evidence="1">
    <location>
        <begin position="19"/>
        <end position="50"/>
    </location>
</feature>
<protein>
    <submittedName>
        <fullName evidence="2">Uncharacterized protein</fullName>
    </submittedName>
</protein>
<feature type="compositionally biased region" description="Polar residues" evidence="1">
    <location>
        <begin position="939"/>
        <end position="960"/>
    </location>
</feature>
<accession>A0A4Q1BWD6</accession>
<dbReference type="Proteomes" id="UP000289152">
    <property type="component" value="Unassembled WGS sequence"/>
</dbReference>
<dbReference type="STRING" id="5217.A0A4Q1BWD6"/>
<feature type="compositionally biased region" description="Basic and acidic residues" evidence="1">
    <location>
        <begin position="397"/>
        <end position="407"/>
    </location>
</feature>
<keyword evidence="3" id="KW-1185">Reference proteome</keyword>
<feature type="region of interest" description="Disordered" evidence="1">
    <location>
        <begin position="900"/>
        <end position="1020"/>
    </location>
</feature>
<feature type="compositionally biased region" description="Low complexity" evidence="1">
    <location>
        <begin position="213"/>
        <end position="227"/>
    </location>
</feature>
<feature type="compositionally biased region" description="Polar residues" evidence="1">
    <location>
        <begin position="980"/>
        <end position="990"/>
    </location>
</feature>
<gene>
    <name evidence="2" type="ORF">M231_00038</name>
</gene>
<comment type="caution">
    <text evidence="2">The sequence shown here is derived from an EMBL/GenBank/DDBJ whole genome shotgun (WGS) entry which is preliminary data.</text>
</comment>
<feature type="compositionally biased region" description="Low complexity" evidence="1">
    <location>
        <begin position="735"/>
        <end position="754"/>
    </location>
</feature>
<dbReference type="OrthoDB" id="3358078at2759"/>
<feature type="compositionally biased region" description="Polar residues" evidence="1">
    <location>
        <begin position="234"/>
        <end position="256"/>
    </location>
</feature>
<feature type="compositionally biased region" description="Polar residues" evidence="1">
    <location>
        <begin position="385"/>
        <end position="395"/>
    </location>
</feature>
<evidence type="ECO:0000256" key="1">
    <source>
        <dbReference type="SAM" id="MobiDB-lite"/>
    </source>
</evidence>
<dbReference type="VEuPathDB" id="FungiDB:TREMEDRAFT_58954"/>
<feature type="compositionally biased region" description="Basic and acidic residues" evidence="1">
    <location>
        <begin position="1161"/>
        <end position="1170"/>
    </location>
</feature>
<feature type="compositionally biased region" description="Low complexity" evidence="1">
    <location>
        <begin position="184"/>
        <end position="205"/>
    </location>
</feature>
<name>A0A4Q1BWD6_TREME</name>
<organism evidence="2 3">
    <name type="scientific">Tremella mesenterica</name>
    <name type="common">Jelly fungus</name>
    <dbReference type="NCBI Taxonomy" id="5217"/>
    <lineage>
        <taxon>Eukaryota</taxon>
        <taxon>Fungi</taxon>
        <taxon>Dikarya</taxon>
        <taxon>Basidiomycota</taxon>
        <taxon>Agaricomycotina</taxon>
        <taxon>Tremellomycetes</taxon>
        <taxon>Tremellales</taxon>
        <taxon>Tremellaceae</taxon>
        <taxon>Tremella</taxon>
    </lineage>
</organism>
<feature type="region of interest" description="Disordered" evidence="1">
    <location>
        <begin position="1161"/>
        <end position="1188"/>
    </location>
</feature>
<feature type="region of interest" description="Disordered" evidence="1">
    <location>
        <begin position="607"/>
        <end position="677"/>
    </location>
</feature>
<feature type="compositionally biased region" description="Pro residues" evidence="1">
    <location>
        <begin position="1"/>
        <end position="12"/>
    </location>
</feature>
<feature type="region of interest" description="Disordered" evidence="1">
    <location>
        <begin position="526"/>
        <end position="555"/>
    </location>
</feature>
<feature type="region of interest" description="Disordered" evidence="1">
    <location>
        <begin position="1"/>
        <end position="62"/>
    </location>
</feature>
<dbReference type="AlphaFoldDB" id="A0A4Q1BWD6"/>
<dbReference type="EMBL" id="SDIL01000001">
    <property type="protein sequence ID" value="RXK42484.1"/>
    <property type="molecule type" value="Genomic_DNA"/>
</dbReference>
<sequence length="1188" mass="129168">MPSPRDTTPPPFLDRRPSRPSVRSSISSIGIDTSLSPSDISISSLASLPPHSDHQIPAEATQAHLHLGPPYLKLTPGFASARVGLGSPKLELPREWMTAPRKSSRSPDREPQPDSASTVQAEGKPVQSTLVDRLSGLPSPPGTNSDVGAPSIKKARGLKEDMALQPPVPQRSSSSDVHRHSRHSSTPNRSPSLTSSTSSAHRSNAGLRETILRSRGSPSVSSTSLTSHAPGASATPNAQGSPSKRSSLNISQSGSPKSPRVPSPQKHERSPSLPLDRSSNASHSSSRQKSPRKNPLRNDAVNDGPPSPERNVDDRIRDAEEKIRNVWRPQKLSVDVENRSPVRGSMRRHDSYDRVIGNPGPAASHLRRSATLTSSSPLLHHDDAGNSQTRKQPYESTPHKERKEGERTSGSGSSGRRKALPVEFRSGGGLFTPSPPKQGHQRDHSLPVARSVLGDNHYDSSPQIHTSPVGHRYEPAPRSDRNSPHITSPTRSRVFTQVNDIEGLERRSSLDTRRLDRWTDSAVGLPTDRQPLDRRGLPLPHRLGGTDRQRAESVMEGHAERYRYATRGGSTESALTERAGTRGYNTLSVERSMPLSASSVRSRLASVAPGDSVSAVGYNPRERPTSAGSKNPLDVLNQIERKREEHNRQWEVDRSASVMGDPRPMSRFDRTPANIRPTTSLSSVRDAFGMAPRTAPIEPFRLRRDLHTGQTDSPSLGRGSSRMGYQPSTEPRPMRSSTSLGGRSSASMELAPSSSEHGRLLVEAFKNMEARLPQENIDLLRAFLSCTRSTESVNMTLRSAVQLASQISVHVDLEDPRQAREEFSKLAVALREAGRGSDQNVRDLTQIMLELPRLFRGLPSSTSMSTLRVGTSGRSEVVYDPIKPYDGPSSSHRMRAYSPERQNHGIHGGTSGMSGVTSSPLSPYDSRRENRRSADILRPTTSADYSPSNRYSLDSRNPRNALSGFVSKLRITPHSRKNDSPSSPSLQTIDASPPNPQLSKIPDAPIAPRSPIVPDSPRRLRHKDSMVTVKGGTSNFLPTVSKGTTTAISTVTAITANAGDMSPTRARSIRSFVSHTHSNSLSGESVDPSSIGKSFHTAEPSPREFDPTPGRLHGEQGNEDQRVNGEEGVGNGRTEEWVGSGSHEIDAVALLEHRLAEAARQREEAKEKRQGVVGKFQTWRGARPAPGG</sequence>
<feature type="compositionally biased region" description="Polar residues" evidence="1">
    <location>
        <begin position="114"/>
        <end position="130"/>
    </location>
</feature>
<feature type="compositionally biased region" description="Basic and acidic residues" evidence="1">
    <location>
        <begin position="310"/>
        <end position="324"/>
    </location>
</feature>
<reference evidence="2 3" key="1">
    <citation type="submission" date="2016-06" db="EMBL/GenBank/DDBJ databases">
        <title>Evolution of pathogenesis and genome organization in the Tremellales.</title>
        <authorList>
            <person name="Cuomo C."/>
            <person name="Litvintseva A."/>
            <person name="Heitman J."/>
            <person name="Chen Y."/>
            <person name="Sun S."/>
            <person name="Springer D."/>
            <person name="Dromer F."/>
            <person name="Young S."/>
            <person name="Zeng Q."/>
            <person name="Chapman S."/>
            <person name="Gujja S."/>
            <person name="Saif S."/>
            <person name="Birren B."/>
        </authorList>
    </citation>
    <scope>NUCLEOTIDE SEQUENCE [LARGE SCALE GENOMIC DNA]</scope>
    <source>
        <strain evidence="2 3">ATCC 28783</strain>
    </source>
</reference>
<feature type="region of interest" description="Disordered" evidence="1">
    <location>
        <begin position="1075"/>
        <end position="1140"/>
    </location>
</feature>
<feature type="compositionally biased region" description="Basic and acidic residues" evidence="1">
    <location>
        <begin position="544"/>
        <end position="555"/>
    </location>
</feature>
<dbReference type="InParanoid" id="A0A4Q1BWD6"/>
<feature type="region of interest" description="Disordered" evidence="1">
    <location>
        <begin position="696"/>
        <end position="754"/>
    </location>
</feature>
<evidence type="ECO:0000313" key="3">
    <source>
        <dbReference type="Proteomes" id="UP000289152"/>
    </source>
</evidence>
<feature type="region of interest" description="Disordered" evidence="1">
    <location>
        <begin position="83"/>
        <end position="489"/>
    </location>
</feature>
<feature type="compositionally biased region" description="Low complexity" evidence="1">
    <location>
        <begin position="278"/>
        <end position="288"/>
    </location>
</feature>
<evidence type="ECO:0000313" key="2">
    <source>
        <dbReference type="EMBL" id="RXK42484.1"/>
    </source>
</evidence>
<feature type="compositionally biased region" description="Basic and acidic residues" evidence="1">
    <location>
        <begin position="471"/>
        <end position="483"/>
    </location>
</feature>
<feature type="compositionally biased region" description="Basic and acidic residues" evidence="1">
    <location>
        <begin position="1101"/>
        <end position="1125"/>
    </location>
</feature>
<feature type="compositionally biased region" description="Polar residues" evidence="1">
    <location>
        <begin position="1075"/>
        <end position="1092"/>
    </location>
</feature>
<feature type="compositionally biased region" description="Basic and acidic residues" evidence="1">
    <location>
        <begin position="925"/>
        <end position="935"/>
    </location>
</feature>